<dbReference type="SUPFAM" id="SSF55979">
    <property type="entry name" value="DNA clamp"/>
    <property type="match status" value="1"/>
</dbReference>
<accession>F9X443</accession>
<dbReference type="GO" id="GO:0031573">
    <property type="term" value="P:mitotic intra-S DNA damage checkpoint signaling"/>
    <property type="evidence" value="ECO:0007669"/>
    <property type="project" value="TreeGrafter"/>
</dbReference>
<dbReference type="PANTHER" id="PTHR15237:SF0">
    <property type="entry name" value="CELL CYCLE CHECKPOINT CONTROL PROTEIN"/>
    <property type="match status" value="1"/>
</dbReference>
<protein>
    <recommendedName>
        <fullName evidence="2">DNA repair protein rad9</fullName>
    </recommendedName>
</protein>
<feature type="region of interest" description="Disordered" evidence="3">
    <location>
        <begin position="412"/>
        <end position="437"/>
    </location>
</feature>
<comment type="similarity">
    <text evidence="1 2">Belongs to the rad9 family.</text>
</comment>
<evidence type="ECO:0000256" key="1">
    <source>
        <dbReference type="ARBA" id="ARBA00008494"/>
    </source>
</evidence>
<dbReference type="Proteomes" id="UP000008062">
    <property type="component" value="Chromosome 2"/>
</dbReference>
<name>F9X443_ZYMTI</name>
<reference evidence="4 5" key="1">
    <citation type="journal article" date="2011" name="PLoS Genet.">
        <title>Finished genome of the fungal wheat pathogen Mycosphaerella graminicola reveals dispensome structure, chromosome plasticity, and stealth pathogenesis.</title>
        <authorList>
            <person name="Goodwin S.B."/>
            <person name="Ben M'barek S."/>
            <person name="Dhillon B."/>
            <person name="Wittenberg A.H.J."/>
            <person name="Crane C.F."/>
            <person name="Hane J.K."/>
            <person name="Foster A.J."/>
            <person name="Van der Lee T.A.J."/>
            <person name="Grimwood J."/>
            <person name="Aerts A."/>
            <person name="Antoniw J."/>
            <person name="Bailey A."/>
            <person name="Bluhm B."/>
            <person name="Bowler J."/>
            <person name="Bristow J."/>
            <person name="van der Burgt A."/>
            <person name="Canto-Canche B."/>
            <person name="Churchill A.C.L."/>
            <person name="Conde-Ferraez L."/>
            <person name="Cools H.J."/>
            <person name="Coutinho P.M."/>
            <person name="Csukai M."/>
            <person name="Dehal P."/>
            <person name="De Wit P."/>
            <person name="Donzelli B."/>
            <person name="van de Geest H.C."/>
            <person name="van Ham R.C.H.J."/>
            <person name="Hammond-Kosack K.E."/>
            <person name="Henrissat B."/>
            <person name="Kilian A."/>
            <person name="Kobayashi A.K."/>
            <person name="Koopmann E."/>
            <person name="Kourmpetis Y."/>
            <person name="Kuzniar A."/>
            <person name="Lindquist E."/>
            <person name="Lombard V."/>
            <person name="Maliepaard C."/>
            <person name="Martins N."/>
            <person name="Mehrabi R."/>
            <person name="Nap J.P.H."/>
            <person name="Ponomarenko A."/>
            <person name="Rudd J.J."/>
            <person name="Salamov A."/>
            <person name="Schmutz J."/>
            <person name="Schouten H.J."/>
            <person name="Shapiro H."/>
            <person name="Stergiopoulos I."/>
            <person name="Torriani S.F.F."/>
            <person name="Tu H."/>
            <person name="de Vries R.P."/>
            <person name="Waalwijk C."/>
            <person name="Ware S.B."/>
            <person name="Wiebenga A."/>
            <person name="Zwiers L.-H."/>
            <person name="Oliver R.P."/>
            <person name="Grigoriev I.V."/>
            <person name="Kema G.H.J."/>
        </authorList>
    </citation>
    <scope>NUCLEOTIDE SEQUENCE [LARGE SCALE GENOMIC DNA]</scope>
    <source>
        <strain evidence="5">CBS 115943 / IPO323</strain>
    </source>
</reference>
<proteinExistence type="inferred from homology"/>
<dbReference type="AlphaFoldDB" id="F9X443"/>
<dbReference type="InterPro" id="IPR007268">
    <property type="entry name" value="Rad9/Ddc1"/>
</dbReference>
<evidence type="ECO:0000313" key="4">
    <source>
        <dbReference type="EMBL" id="EGP90720.1"/>
    </source>
</evidence>
<dbReference type="Pfam" id="PF04139">
    <property type="entry name" value="Rad9"/>
    <property type="match status" value="1"/>
</dbReference>
<organism evidence="4 5">
    <name type="scientific">Zymoseptoria tritici (strain CBS 115943 / IPO323)</name>
    <name type="common">Speckled leaf blotch fungus</name>
    <name type="synonym">Septoria tritici</name>
    <dbReference type="NCBI Taxonomy" id="336722"/>
    <lineage>
        <taxon>Eukaryota</taxon>
        <taxon>Fungi</taxon>
        <taxon>Dikarya</taxon>
        <taxon>Ascomycota</taxon>
        <taxon>Pezizomycotina</taxon>
        <taxon>Dothideomycetes</taxon>
        <taxon>Dothideomycetidae</taxon>
        <taxon>Mycosphaerellales</taxon>
        <taxon>Mycosphaerellaceae</taxon>
        <taxon>Zymoseptoria</taxon>
    </lineage>
</organism>
<feature type="region of interest" description="Disordered" evidence="3">
    <location>
        <begin position="291"/>
        <end position="386"/>
    </location>
</feature>
<dbReference type="InParanoid" id="F9X443"/>
<evidence type="ECO:0000313" key="5">
    <source>
        <dbReference type="Proteomes" id="UP000008062"/>
    </source>
</evidence>
<comment type="function">
    <text evidence="2">Acts in DNA repair and mutagenesis. Involved in promoting resistance to ionizing radiation and UV light, as well as regulating cell cycle progression after irradiation.</text>
</comment>
<dbReference type="EMBL" id="CM001197">
    <property type="protein sequence ID" value="EGP90720.1"/>
    <property type="molecule type" value="Genomic_DNA"/>
</dbReference>
<dbReference type="PANTHER" id="PTHR15237">
    <property type="entry name" value="DNA REPAIR PROTEIN RAD9"/>
    <property type="match status" value="1"/>
</dbReference>
<dbReference type="GO" id="GO:0030896">
    <property type="term" value="C:checkpoint clamp complex"/>
    <property type="evidence" value="ECO:0007669"/>
    <property type="project" value="UniProtKB-UniRule"/>
</dbReference>
<dbReference type="OrthoDB" id="60092at2759"/>
<feature type="compositionally biased region" description="Polar residues" evidence="3">
    <location>
        <begin position="291"/>
        <end position="308"/>
    </location>
</feature>
<dbReference type="PIRSF" id="PIRSF009303">
    <property type="entry name" value="Cell_cycle_RAD9"/>
    <property type="match status" value="1"/>
</dbReference>
<feature type="compositionally biased region" description="Polar residues" evidence="3">
    <location>
        <begin position="414"/>
        <end position="426"/>
    </location>
</feature>
<dbReference type="STRING" id="336722.F9X443"/>
<dbReference type="RefSeq" id="XP_003855744.1">
    <property type="nucleotide sequence ID" value="XM_003855696.1"/>
</dbReference>
<dbReference type="HOGENOM" id="CLU_030657_1_0_1"/>
<evidence type="ECO:0000256" key="3">
    <source>
        <dbReference type="SAM" id="MobiDB-lite"/>
    </source>
</evidence>
<dbReference type="OMA" id="NETQCRF"/>
<gene>
    <name evidence="4" type="ORF">MYCGRDRAFT_37135</name>
</gene>
<dbReference type="InterPro" id="IPR026584">
    <property type="entry name" value="Rad9"/>
</dbReference>
<dbReference type="GO" id="GO:0000076">
    <property type="term" value="P:DNA replication checkpoint signaling"/>
    <property type="evidence" value="ECO:0007669"/>
    <property type="project" value="TreeGrafter"/>
</dbReference>
<keyword evidence="2" id="KW-0227">DNA damage</keyword>
<dbReference type="VEuPathDB" id="FungiDB:ZTRI_2.192.1"/>
<dbReference type="GeneID" id="13395966"/>
<dbReference type="Gene3D" id="3.70.10.10">
    <property type="match status" value="1"/>
</dbReference>
<evidence type="ECO:0000256" key="2">
    <source>
        <dbReference type="PIRNR" id="PIRNR009303"/>
    </source>
</evidence>
<dbReference type="GO" id="GO:0071479">
    <property type="term" value="P:cellular response to ionizing radiation"/>
    <property type="evidence" value="ECO:0007669"/>
    <property type="project" value="TreeGrafter"/>
</dbReference>
<sequence>MAVLEFSLTPEATGRIYELLVCLAKFGDNVSIEARGEKLTLTALNLSRTAYASFALDARAFFIHYKFDSQSKTSGGDRFTCQLFNKALQSVFKGRTTDVRGRETTVERCDVSIQDQPDKTECRLIVKMLSRHGLTKTYRLTYESVEVMHALFDRNTATQGWKISSRILREYVEYFGPKTEQLDLLAKDGKAVFTSFTEKVLEGNETLKQPLETAISIHTEDFEDFHMQENMHIVISVKDFRAIVTHAETLKGPISAYFSYPTRPLQFSYQNAGIHCEFTLMTTGDGRGFTATPTPRFVSTRSSSQQPSLAPVNGTAKSLSNMPPPARPNAIKPLGSLSQRPSFRESAQATSAAASDPDPESLFIPEAGQDDDQRWDPPSFDQNEEEEMLGWDASNDQLNASARPTLKDIAGSRKATQNISQQQHPSQDGLEPTQRLSQVGEEDFAGGVQELTFAVEWPLRLSAD</sequence>
<dbReference type="eggNOG" id="KOG2810">
    <property type="taxonomic scope" value="Eukaryota"/>
</dbReference>
<dbReference type="GO" id="GO:0006281">
    <property type="term" value="P:DNA repair"/>
    <property type="evidence" value="ECO:0007669"/>
    <property type="project" value="UniProtKB-UniRule"/>
</dbReference>
<feature type="compositionally biased region" description="Polar residues" evidence="3">
    <location>
        <begin position="336"/>
        <end position="353"/>
    </location>
</feature>
<dbReference type="InterPro" id="IPR046938">
    <property type="entry name" value="DNA_clamp_sf"/>
</dbReference>
<keyword evidence="5" id="KW-1185">Reference proteome</keyword>
<dbReference type="KEGG" id="ztr:MYCGRDRAFT_37135"/>